<feature type="compositionally biased region" description="Basic and acidic residues" evidence="1">
    <location>
        <begin position="993"/>
        <end position="1004"/>
    </location>
</feature>
<feature type="compositionally biased region" description="Basic and acidic residues" evidence="1">
    <location>
        <begin position="700"/>
        <end position="714"/>
    </location>
</feature>
<sequence length="2021" mass="225012">MTQDLPPIVLEGKDLRKFRQLKRKYPVSAGFLQRNWGNAKRFIRYALQPRCVLRNYAWRNRDNRVVIQRRLRILLFDPRLKRMIKQRLANVKQWSSSIVRLHKRMGKVTEYEETELYGEELSKQMKQQLELLKNGKRGISLIEDANRNVELRLDKDYSAVEQAPTKVAAEEVKTEAHLEQKRVEPQPAAVELLANEECDAPPSEEENATAAKASEKSGGSKFLDMLMSKVRVKNFAKESNILTTSSATAVKAESDSGGGEFSFNDDASEDFVGFDESDHQPGMLLTPLVPQSCKTVAGNAAFVSDALDAYMRENNLRESGLLEPMYQDGRVTAHSVPPHMDMPAVPDGLQRLRTVADRRLYLQRCKSQKMAIINNEANVYRELQRKQRQRKVKVTAMQQLQSPGSQMPFTRQGWQAASYVATDLDNYYYQVMRIDGEMVRLAGSRGNNAQREKRPHRSQLTAQELASIGCSRTCVDAAVSRELKVLPTWPAKAGKLQKLSQYPLPAIFRPCPLSQKPFQKPLDDDTAALLLAGGSMAIVSMPTVQLDVQPQLGRPLDEIAKRYLQHILPHHDITREWAEFSVSTLQQANAAGNESPLGRRKSFTFVIPYLNDRNHILVRRVVDRSEQLDDSFSAEQPPEKLQQFDFRQQLSIVPDAVELDCADMISDMINTVAISCSENSFVSADPDASSCSSSVADVSPVKEEPNVDKADKTGGVKTTAKQQRRPNKQQRLAKELRRLNATIIDAAAMAKDANKPCLKEYCQMGCVCESLAGELPAREHCGRADCVLECRCTRAELTRIMRVETDGRGISNEDAFNLRRKATARLAKMEKDFTSTLVLTDNETLLINETQCDKKRRCTKAPKRYEDFDDSVEDDDLVRPAKTTKREREREREANAKRARTTPPKSGACATLPSLRAVCSVKDTDFVQLKHCEVSLRRLPDVANLATFCMTHQLYKCFCGGTAVDGRPLVIEKEAGDAPLNPLVPELATRAHYSFERPPEETQQSKKRRRDNKQETSKPSAVKTAARLIPKQEPNVSPASKAVELPPPPTPVSTATATTPLAAVKAAAAAVASSQRPAELDIIFSYYRSQPYLCRRAVTVPKNCYLRLNRRRAERMSLEVRRSETPQTQELLRRRISNAVHYYRAELDQQRRHEQEQLKQQQLTAQLAPESEPEPEPVPEPHVIVVRDDSDESEAGQQQLLLQPAGKRKRQPPAEEQPQPEAQAEPLPEIQMPKISSCYSLYAGAVEPAAEMSTATSFDDSASVDSALFRASYNDVILKMNTHVSKKMQDIDLALQRESKIIPAPNEDILCIIKWTNFLAAFESEYVFIWDVQMKNYSFLAATITNMMPAVCGAIGVVNTRFAPDVAALPLMARMLLESKRNENTGRLAVVMQGRQQYWLVKGFLRYMEGNACTKPTPQSHPILTKKINVLCSLMVKQKIREQHKQLEQAQAAKEAKEGAAPPTVNAAKPAQEAASTKPAASAPPAKSTASQSKDAGLIIRSNIEFRKVQQSDVAALQIPEQHPKNHRWLVLNLYDDFSHIFVPAFRDMISLDRIYQVVRVAHDSQKVIKLQFFKDAPYDAFVTPASKRKIYFGPLPLDKEPPVLVLLQSVDGKMMLREVYQREHHIKVQPERRTMAFWVLQINNQVHFEIDMTASGGLVTKLEQTEPEQQLPQLNARDDDEQSPEDANDDDDDDDDDCMIIDDDLDEQASKPPTKRTNFTIQAMPSTNGGALQIVRAPITPEAGSNGSLSGGFLPFIANVPATGRTAPSTQFLTPQVQVTQTPMVATTSTSARSVAEPRPAKISRISVQRCKTPAAGKEPAKINETLQQLLSGGNGNIKIGQANAGVTITKMKAKESSSHASTNVTEPIKIGTKRKATESTARSAAAASSSSKSPTIVKQTATTISIGNLPLHQVRPLPTKLQQLAAARKSLPQRQTAQPKEARASLPAKQQSAAAETPTPTPSPSPASTGSKGQYGFLVAKDLPRYRVKLVANKYMVKIPSDGLYAFRSCAAASVYLNR</sequence>
<feature type="compositionally biased region" description="Basic and acidic residues" evidence="1">
    <location>
        <begin position="884"/>
        <end position="896"/>
    </location>
</feature>
<feature type="region of interest" description="Disordered" evidence="1">
    <location>
        <begin position="1672"/>
        <end position="1715"/>
    </location>
</feature>
<feature type="compositionally biased region" description="Low complexity" evidence="1">
    <location>
        <begin position="1470"/>
        <end position="1493"/>
    </location>
</feature>
<accession>A0AAD4PPQ0</accession>
<evidence type="ECO:0000313" key="4">
    <source>
        <dbReference type="Proteomes" id="UP001200034"/>
    </source>
</evidence>
<reference evidence="3" key="1">
    <citation type="journal article" date="2021" name="Mol. Ecol. Resour.">
        <title>Phylogenomic analyses of the genus Drosophila reveals genomic signals of climate adaptation.</title>
        <authorList>
            <person name="Li F."/>
            <person name="Rane R.V."/>
            <person name="Luria V."/>
            <person name="Xiong Z."/>
            <person name="Chen J."/>
            <person name="Li Z."/>
            <person name="Catullo R.A."/>
            <person name="Griffin P.C."/>
            <person name="Schiffer M."/>
            <person name="Pearce S."/>
            <person name="Lee S.F."/>
            <person name="McElroy K."/>
            <person name="Stocker A."/>
            <person name="Shirriffs J."/>
            <person name="Cockerell F."/>
            <person name="Coppin C."/>
            <person name="Sgro C.M."/>
            <person name="Karger A."/>
            <person name="Cain J.W."/>
            <person name="Weber J.A."/>
            <person name="Santpere G."/>
            <person name="Kirschner M.W."/>
            <person name="Hoffmann A.A."/>
            <person name="Oakeshott J.G."/>
            <person name="Zhang G."/>
        </authorList>
    </citation>
    <scope>NUCLEOTIDE SEQUENCE</scope>
    <source>
        <strain evidence="3">BGI-SZ-2011g</strain>
    </source>
</reference>
<feature type="compositionally biased region" description="Low complexity" evidence="1">
    <location>
        <begin position="1158"/>
        <end position="1170"/>
    </location>
</feature>
<dbReference type="Pfam" id="PF16059">
    <property type="entry name" value="MGA_dom"/>
    <property type="match status" value="1"/>
</dbReference>
<feature type="region of interest" description="Disordered" evidence="1">
    <location>
        <begin position="1928"/>
        <end position="1974"/>
    </location>
</feature>
<organism evidence="3 4">
    <name type="scientific">Drosophila rubida</name>
    <dbReference type="NCBI Taxonomy" id="30044"/>
    <lineage>
        <taxon>Eukaryota</taxon>
        <taxon>Metazoa</taxon>
        <taxon>Ecdysozoa</taxon>
        <taxon>Arthropoda</taxon>
        <taxon>Hexapoda</taxon>
        <taxon>Insecta</taxon>
        <taxon>Pterygota</taxon>
        <taxon>Neoptera</taxon>
        <taxon>Endopterygota</taxon>
        <taxon>Diptera</taxon>
        <taxon>Brachycera</taxon>
        <taxon>Muscomorpha</taxon>
        <taxon>Ephydroidea</taxon>
        <taxon>Drosophilidae</taxon>
        <taxon>Drosophila</taxon>
    </lineage>
</organism>
<feature type="region of interest" description="Disordered" evidence="1">
    <location>
        <begin position="876"/>
        <end position="907"/>
    </location>
</feature>
<feature type="compositionally biased region" description="Low complexity" evidence="1">
    <location>
        <begin position="1214"/>
        <end position="1229"/>
    </location>
</feature>
<proteinExistence type="predicted"/>
<gene>
    <name evidence="3" type="ORF">KR093_006203</name>
</gene>
<evidence type="ECO:0000259" key="2">
    <source>
        <dbReference type="Pfam" id="PF16059"/>
    </source>
</evidence>
<feature type="region of interest" description="Disordered" evidence="1">
    <location>
        <begin position="1150"/>
        <end position="1181"/>
    </location>
</feature>
<feature type="region of interest" description="Disordered" evidence="1">
    <location>
        <begin position="991"/>
        <end position="1053"/>
    </location>
</feature>
<dbReference type="Proteomes" id="UP001200034">
    <property type="component" value="Unassembled WGS sequence"/>
</dbReference>
<feature type="compositionally biased region" description="Low complexity" evidence="1">
    <location>
        <begin position="1880"/>
        <end position="1895"/>
    </location>
</feature>
<comment type="caution">
    <text evidence="3">The sequence shown here is derived from an EMBL/GenBank/DDBJ whole genome shotgun (WGS) entry which is preliminary data.</text>
</comment>
<protein>
    <recommendedName>
        <fullName evidence="2">MGA conserved domain-containing protein</fullName>
    </recommendedName>
</protein>
<dbReference type="InterPro" id="IPR032060">
    <property type="entry name" value="MGA_dom"/>
</dbReference>
<feature type="compositionally biased region" description="Acidic residues" evidence="1">
    <location>
        <begin position="1679"/>
        <end position="1708"/>
    </location>
</feature>
<feature type="region of interest" description="Disordered" evidence="1">
    <location>
        <begin position="1445"/>
        <end position="1494"/>
    </location>
</feature>
<name>A0AAD4PPQ0_9MUSC</name>
<feature type="region of interest" description="Disordered" evidence="1">
    <location>
        <begin position="1201"/>
        <end position="1229"/>
    </location>
</feature>
<evidence type="ECO:0000256" key="1">
    <source>
        <dbReference type="SAM" id="MobiDB-lite"/>
    </source>
</evidence>
<dbReference type="EMBL" id="JAJJHW010000681">
    <property type="protein sequence ID" value="KAH8384724.1"/>
    <property type="molecule type" value="Genomic_DNA"/>
</dbReference>
<feature type="region of interest" description="Disordered" evidence="1">
    <location>
        <begin position="1855"/>
        <end position="1898"/>
    </location>
</feature>
<evidence type="ECO:0000313" key="3">
    <source>
        <dbReference type="EMBL" id="KAH8384724.1"/>
    </source>
</evidence>
<keyword evidence="4" id="KW-1185">Reference proteome</keyword>
<feature type="region of interest" description="Disordered" evidence="1">
    <location>
        <begin position="691"/>
        <end position="730"/>
    </location>
</feature>
<feature type="domain" description="MGA conserved" evidence="2">
    <location>
        <begin position="750"/>
        <end position="799"/>
    </location>
</feature>